<organism evidence="1 2">
    <name type="scientific">Rhabditophanes sp. KR3021</name>
    <dbReference type="NCBI Taxonomy" id="114890"/>
    <lineage>
        <taxon>Eukaryota</taxon>
        <taxon>Metazoa</taxon>
        <taxon>Ecdysozoa</taxon>
        <taxon>Nematoda</taxon>
        <taxon>Chromadorea</taxon>
        <taxon>Rhabditida</taxon>
        <taxon>Tylenchina</taxon>
        <taxon>Panagrolaimomorpha</taxon>
        <taxon>Strongyloidoidea</taxon>
        <taxon>Alloionematidae</taxon>
        <taxon>Rhabditophanes</taxon>
    </lineage>
</organism>
<name>A0AC35UBZ7_9BILA</name>
<evidence type="ECO:0000313" key="2">
    <source>
        <dbReference type="WBParaSite" id="RSKR_0000953800.1"/>
    </source>
</evidence>
<accession>A0AC35UBZ7</accession>
<dbReference type="Proteomes" id="UP000095286">
    <property type="component" value="Unplaced"/>
</dbReference>
<protein>
    <submittedName>
        <fullName evidence="2">Myotubularin phosphatase domain-containing protein</fullName>
    </submittedName>
</protein>
<reference evidence="2" key="1">
    <citation type="submission" date="2016-11" db="UniProtKB">
        <authorList>
            <consortium name="WormBaseParasite"/>
        </authorList>
    </citation>
    <scope>IDENTIFICATION</scope>
    <source>
        <strain evidence="2">KR3021</strain>
    </source>
</reference>
<evidence type="ECO:0000313" key="1">
    <source>
        <dbReference type="Proteomes" id="UP000095286"/>
    </source>
</evidence>
<sequence length="513" mass="59379">MQFNSFEIVKFPRVYMIDRFRSDSNLIGCIHITSRHVIFKADHVRKELWLMNKLIASAEKVGSTSYGSKILIRCKNYLSIILIVKENEAVDFLQKIANVSTKTFRTFIENKKMEIQKDIWEGEFRRQKLPAKWEKSWLNEQYEYCETYPRELWFPASVSKATIIGSSKFRTGGRLPVLTYYHHKSDATISRCSQPLSGFSGRCIEDEELIKHILDANSNNTQIYLIDTRPVMNTIINMMQGIGYEDIKNYANLKRHSFEIEGYSVIRDSLGELLEACNYTNNSHTCYLTMIEKCRWLKHLRAIVECSKFIAESVSSQISCVVLSTDENIQLFSIAQMILDPHYRTIKGFQILIEKDWLGFSHQFEDIAPVFTQFLDNIYSKMTLGRKPPQQRIPFVTPMERVSKLKAEAKEHWKRKCIDCGEILDTALRFQEHMVVHELVNVCYVMACEEVVTNCEIPKLENQSGSRNDIKNGAQTSDDKSELSSPASNHQAGNYSNTYGEPETKRRKAHGQF</sequence>
<proteinExistence type="predicted"/>
<dbReference type="WBParaSite" id="RSKR_0000953800.1">
    <property type="protein sequence ID" value="RSKR_0000953800.1"/>
    <property type="gene ID" value="RSKR_0000953800"/>
</dbReference>